<protein>
    <recommendedName>
        <fullName evidence="4">SHSP domain-containing protein</fullName>
    </recommendedName>
</protein>
<name>A0A419SQZ9_9BACL</name>
<feature type="region of interest" description="Disordered" evidence="3">
    <location>
        <begin position="1"/>
        <end position="24"/>
    </location>
</feature>
<evidence type="ECO:0000256" key="3">
    <source>
        <dbReference type="SAM" id="MobiDB-lite"/>
    </source>
</evidence>
<dbReference type="InterPro" id="IPR008978">
    <property type="entry name" value="HSP20-like_chaperone"/>
</dbReference>
<dbReference type="Proteomes" id="UP000284219">
    <property type="component" value="Unassembled WGS sequence"/>
</dbReference>
<dbReference type="OrthoDB" id="1806521at2"/>
<dbReference type="Gene3D" id="2.60.40.790">
    <property type="match status" value="1"/>
</dbReference>
<evidence type="ECO:0000256" key="2">
    <source>
        <dbReference type="RuleBase" id="RU003616"/>
    </source>
</evidence>
<dbReference type="PROSITE" id="PS01031">
    <property type="entry name" value="SHSP"/>
    <property type="match status" value="1"/>
</dbReference>
<evidence type="ECO:0000259" key="4">
    <source>
        <dbReference type="PROSITE" id="PS01031"/>
    </source>
</evidence>
<organism evidence="5 6">
    <name type="scientific">Ammoniphilus oxalaticus</name>
    <dbReference type="NCBI Taxonomy" id="66863"/>
    <lineage>
        <taxon>Bacteria</taxon>
        <taxon>Bacillati</taxon>
        <taxon>Bacillota</taxon>
        <taxon>Bacilli</taxon>
        <taxon>Bacillales</taxon>
        <taxon>Paenibacillaceae</taxon>
        <taxon>Aneurinibacillus group</taxon>
        <taxon>Ammoniphilus</taxon>
    </lineage>
</organism>
<evidence type="ECO:0000256" key="1">
    <source>
        <dbReference type="PROSITE-ProRule" id="PRU00285"/>
    </source>
</evidence>
<keyword evidence="6" id="KW-1185">Reference proteome</keyword>
<dbReference type="PANTHER" id="PTHR11527">
    <property type="entry name" value="HEAT-SHOCK PROTEIN 20 FAMILY MEMBER"/>
    <property type="match status" value="1"/>
</dbReference>
<feature type="domain" description="SHSP" evidence="4">
    <location>
        <begin position="25"/>
        <end position="139"/>
    </location>
</feature>
<dbReference type="SUPFAM" id="SSF49764">
    <property type="entry name" value="HSP20-like chaperones"/>
    <property type="match status" value="1"/>
</dbReference>
<comment type="caution">
    <text evidence="5">The sequence shown here is derived from an EMBL/GenBank/DDBJ whole genome shotgun (WGS) entry which is preliminary data.</text>
</comment>
<dbReference type="AlphaFoldDB" id="A0A419SQZ9"/>
<accession>A0A419SQZ9</accession>
<reference evidence="5 6" key="1">
    <citation type="submission" date="2016-08" db="EMBL/GenBank/DDBJ databases">
        <title>Novel Firmicute Genomes.</title>
        <authorList>
            <person name="Poppleton D.I."/>
            <person name="Gribaldo S."/>
        </authorList>
    </citation>
    <scope>NUCLEOTIDE SEQUENCE [LARGE SCALE GENOMIC DNA]</scope>
    <source>
        <strain evidence="5 6">RAOx-1</strain>
    </source>
</reference>
<sequence length="140" mass="16344">MHPQQFEPNHSLRQHEPNYIHPFPEWGQQMGPMIDLYETTEEFIVTCDIPGLQKQDDVDIHVSGGQLFLHGVIQRENEALQEHHYHLSERFYGQFQREVSLPGNVMEENATASYKNGVLEVRLKKAQAEHGKKIEIDFHQ</sequence>
<evidence type="ECO:0000313" key="5">
    <source>
        <dbReference type="EMBL" id="RKD26818.1"/>
    </source>
</evidence>
<dbReference type="EMBL" id="MCHY01000002">
    <property type="protein sequence ID" value="RKD26818.1"/>
    <property type="molecule type" value="Genomic_DNA"/>
</dbReference>
<gene>
    <name evidence="5" type="ORF">BEP19_16620</name>
</gene>
<dbReference type="CDD" id="cd06464">
    <property type="entry name" value="ACD_sHsps-like"/>
    <property type="match status" value="1"/>
</dbReference>
<proteinExistence type="inferred from homology"/>
<dbReference type="RefSeq" id="WP_120188104.1">
    <property type="nucleotide sequence ID" value="NZ_MCHY01000002.1"/>
</dbReference>
<evidence type="ECO:0000313" key="6">
    <source>
        <dbReference type="Proteomes" id="UP000284219"/>
    </source>
</evidence>
<dbReference type="Pfam" id="PF00011">
    <property type="entry name" value="HSP20"/>
    <property type="match status" value="1"/>
</dbReference>
<dbReference type="InterPro" id="IPR031107">
    <property type="entry name" value="Small_HSP"/>
</dbReference>
<comment type="similarity">
    <text evidence="1 2">Belongs to the small heat shock protein (HSP20) family.</text>
</comment>
<dbReference type="InterPro" id="IPR002068">
    <property type="entry name" value="A-crystallin/Hsp20_dom"/>
</dbReference>